<sequence>MKYFREAKDVWKNYVPKEGQSSTVEGELIRAIEKLRYEAQNNGNGNYDFAFNLFCTYIEETLSDPNVFDSKVLKQIQEDVQVLRNYKQPYLSDDLYDRLTDFVIEWSRFYRGPIYRAEDPKQYR</sequence>
<keyword evidence="2" id="KW-1185">Reference proteome</keyword>
<accession>A0A926RU93</accession>
<reference evidence="1" key="1">
    <citation type="submission" date="2020-09" db="EMBL/GenBank/DDBJ databases">
        <title>A novel bacterium of genus Hazenella, isolated from South China Sea.</title>
        <authorList>
            <person name="Huang H."/>
            <person name="Mo K."/>
            <person name="Hu Y."/>
        </authorList>
    </citation>
    <scope>NUCLEOTIDE SEQUENCE</scope>
    <source>
        <strain evidence="1">IB182357</strain>
    </source>
</reference>
<name>A0A926RU93_9BACL</name>
<evidence type="ECO:0000313" key="2">
    <source>
        <dbReference type="Proteomes" id="UP000661691"/>
    </source>
</evidence>
<evidence type="ECO:0000313" key="1">
    <source>
        <dbReference type="EMBL" id="MBD1373695.1"/>
    </source>
</evidence>
<dbReference type="EMBL" id="JACXAH010000034">
    <property type="protein sequence ID" value="MBD1373695.1"/>
    <property type="molecule type" value="Genomic_DNA"/>
</dbReference>
<gene>
    <name evidence="1" type="ORF">IC620_15220</name>
</gene>
<dbReference type="RefSeq" id="WP_191142692.1">
    <property type="nucleotide sequence ID" value="NZ_JACXAH010000034.1"/>
</dbReference>
<comment type="caution">
    <text evidence="1">The sequence shown here is derived from an EMBL/GenBank/DDBJ whole genome shotgun (WGS) entry which is preliminary data.</text>
</comment>
<proteinExistence type="predicted"/>
<organism evidence="1 2">
    <name type="scientific">Polycladospora coralii</name>
    <dbReference type="NCBI Taxonomy" id="2771432"/>
    <lineage>
        <taxon>Bacteria</taxon>
        <taxon>Bacillati</taxon>
        <taxon>Bacillota</taxon>
        <taxon>Bacilli</taxon>
        <taxon>Bacillales</taxon>
        <taxon>Thermoactinomycetaceae</taxon>
        <taxon>Polycladospora</taxon>
    </lineage>
</organism>
<dbReference type="AlphaFoldDB" id="A0A926RU93"/>
<protein>
    <submittedName>
        <fullName evidence="1">Uncharacterized protein</fullName>
    </submittedName>
</protein>
<dbReference type="Proteomes" id="UP000661691">
    <property type="component" value="Unassembled WGS sequence"/>
</dbReference>